<dbReference type="Proteomes" id="UP000324585">
    <property type="component" value="Unassembled WGS sequence"/>
</dbReference>
<keyword evidence="3" id="KW-1185">Reference proteome</keyword>
<dbReference type="EMBL" id="VRMN01000005">
    <property type="protein sequence ID" value="KAA8493959.1"/>
    <property type="molecule type" value="Genomic_DNA"/>
</dbReference>
<sequence>MATAIQTLAAQDVTARQSASSKKAAQATVWSRTREGLRYLLAAMFFVLSSPVLLVLWLRLPDCLLVRKVNELALGCMRIVCGLAGVSVRLRSAANEQAFNDRLQKWIRTPMVLQWSSPFYSKGHASIMCHTYDQPGRWMDDGELQKLAAALLTVAKASMDQVPAHRLFNGDPRAVFANRIVSVAYDGDKPVGFTCMVYLPHRGDIILHLGLTMIALSHRGRRIQSPIFTKCLVLPMVNLWRMQYWVTNIAASPAGIGSVCDYFCDVYPDYLNRNTCSWVHRDIACSVLRHFRYEFGCSSKAVFDTRKFVVYRSNMPEGGGSPQFIKEDGKPVSKYRNEAVNTFVKQMLDLTAGDELFQVGRVDLIQTTMKFLLSDRSVKLLQCILVHARDYHISTSIIQTTQYQVPHQQRDLTRQPVRGRR</sequence>
<comment type="caution">
    <text evidence="2">The sequence shown here is derived from an EMBL/GenBank/DDBJ whole genome shotgun (WGS) entry which is preliminary data.</text>
</comment>
<keyword evidence="1" id="KW-1133">Transmembrane helix</keyword>
<dbReference type="OMA" id="GHASIMC"/>
<evidence type="ECO:0000313" key="3">
    <source>
        <dbReference type="Proteomes" id="UP000324585"/>
    </source>
</evidence>
<feature type="transmembrane region" description="Helical" evidence="1">
    <location>
        <begin position="39"/>
        <end position="60"/>
    </location>
</feature>
<organism evidence="2 3">
    <name type="scientific">Porphyridium purpureum</name>
    <name type="common">Red alga</name>
    <name type="synonym">Porphyridium cruentum</name>
    <dbReference type="NCBI Taxonomy" id="35688"/>
    <lineage>
        <taxon>Eukaryota</taxon>
        <taxon>Rhodophyta</taxon>
        <taxon>Bangiophyceae</taxon>
        <taxon>Porphyridiales</taxon>
        <taxon>Porphyridiaceae</taxon>
        <taxon>Porphyridium</taxon>
    </lineage>
</organism>
<keyword evidence="1" id="KW-0812">Transmembrane</keyword>
<proteinExistence type="predicted"/>
<evidence type="ECO:0000256" key="1">
    <source>
        <dbReference type="SAM" id="Phobius"/>
    </source>
</evidence>
<reference evidence="3" key="1">
    <citation type="journal article" date="2019" name="Nat. Commun.">
        <title>Expansion of phycobilisome linker gene families in mesophilic red algae.</title>
        <authorList>
            <person name="Lee J."/>
            <person name="Kim D."/>
            <person name="Bhattacharya D."/>
            <person name="Yoon H.S."/>
        </authorList>
    </citation>
    <scope>NUCLEOTIDE SEQUENCE [LARGE SCALE GENOMIC DNA]</scope>
    <source>
        <strain evidence="3">CCMP 1328</strain>
    </source>
</reference>
<dbReference type="AlphaFoldDB" id="A0A5J4YR52"/>
<accession>A0A5J4YR52</accession>
<dbReference type="OrthoDB" id="4584at2759"/>
<protein>
    <submittedName>
        <fullName evidence="2">Uncharacterized protein</fullName>
    </submittedName>
</protein>
<evidence type="ECO:0000313" key="2">
    <source>
        <dbReference type="EMBL" id="KAA8493959.1"/>
    </source>
</evidence>
<gene>
    <name evidence="2" type="ORF">FVE85_3934</name>
</gene>
<name>A0A5J4YR52_PORPP</name>
<keyword evidence="1" id="KW-0472">Membrane</keyword>